<evidence type="ECO:0000256" key="3">
    <source>
        <dbReference type="ARBA" id="ARBA00022729"/>
    </source>
</evidence>
<dbReference type="Gene3D" id="2.30.110.20">
    <property type="entry name" value="Hcp1-like"/>
    <property type="match status" value="1"/>
</dbReference>
<dbReference type="Proteomes" id="UP001290861">
    <property type="component" value="Unassembled WGS sequence"/>
</dbReference>
<dbReference type="RefSeq" id="WP_322608318.1">
    <property type="nucleotide sequence ID" value="NZ_JARVCO010000010.1"/>
</dbReference>
<feature type="signal peptide" evidence="6">
    <location>
        <begin position="1"/>
        <end position="21"/>
    </location>
</feature>
<comment type="subcellular location">
    <subcellularLocation>
        <location evidence="1">Secreted</location>
    </subcellularLocation>
</comment>
<name>A0ABU5MWB9_9BACT</name>
<evidence type="ECO:0000313" key="7">
    <source>
        <dbReference type="EMBL" id="MDZ8118519.1"/>
    </source>
</evidence>
<comment type="caution">
    <text evidence="7">The sequence shown here is derived from an EMBL/GenBank/DDBJ whole genome shotgun (WGS) entry which is preliminary data.</text>
</comment>
<feature type="chain" id="PRO_5046984163" evidence="6">
    <location>
        <begin position="22"/>
        <end position="326"/>
    </location>
</feature>
<evidence type="ECO:0000256" key="6">
    <source>
        <dbReference type="SAM" id="SignalP"/>
    </source>
</evidence>
<dbReference type="Pfam" id="PF18884">
    <property type="entry name" value="TSP3_bac"/>
    <property type="match status" value="1"/>
</dbReference>
<keyword evidence="8" id="KW-1185">Reference proteome</keyword>
<feature type="region of interest" description="Disordered" evidence="5">
    <location>
        <begin position="193"/>
        <end position="255"/>
    </location>
</feature>
<accession>A0ABU5MWB9</accession>
<keyword evidence="3 6" id="KW-0732">Signal</keyword>
<evidence type="ECO:0000256" key="1">
    <source>
        <dbReference type="ARBA" id="ARBA00004613"/>
    </source>
</evidence>
<keyword evidence="2" id="KW-0964">Secreted</keyword>
<evidence type="ECO:0000256" key="4">
    <source>
        <dbReference type="ARBA" id="ARBA00022837"/>
    </source>
</evidence>
<feature type="compositionally biased region" description="Basic and acidic residues" evidence="5">
    <location>
        <begin position="241"/>
        <end position="251"/>
    </location>
</feature>
<reference evidence="7 8" key="1">
    <citation type="journal article" date="2024" name="Appl. Environ. Microbiol.">
        <title>Pontiella agarivorans sp. nov., a novel marine anaerobic bacterium capable of degrading macroalgal polysaccharides and fixing nitrogen.</title>
        <authorList>
            <person name="Liu N."/>
            <person name="Kivenson V."/>
            <person name="Peng X."/>
            <person name="Cui Z."/>
            <person name="Lankiewicz T.S."/>
            <person name="Gosselin K.M."/>
            <person name="English C.J."/>
            <person name="Blair E.M."/>
            <person name="O'Malley M.A."/>
            <person name="Valentine D.L."/>
        </authorList>
    </citation>
    <scope>NUCLEOTIDE SEQUENCE [LARGE SCALE GENOMIC DNA]</scope>
    <source>
        <strain evidence="7 8">NLcol2</strain>
    </source>
</reference>
<evidence type="ECO:0000256" key="5">
    <source>
        <dbReference type="SAM" id="MobiDB-lite"/>
    </source>
</evidence>
<evidence type="ECO:0000256" key="2">
    <source>
        <dbReference type="ARBA" id="ARBA00022525"/>
    </source>
</evidence>
<dbReference type="EMBL" id="JARVCO010000010">
    <property type="protein sequence ID" value="MDZ8118519.1"/>
    <property type="molecule type" value="Genomic_DNA"/>
</dbReference>
<dbReference type="SUPFAM" id="SSF141452">
    <property type="entry name" value="Hcp1-like"/>
    <property type="match status" value="1"/>
</dbReference>
<protein>
    <submittedName>
        <fullName evidence="7">Thrombospondin type 3 repeat-containing protein</fullName>
    </submittedName>
</protein>
<organism evidence="7 8">
    <name type="scientific">Pontiella agarivorans</name>
    <dbReference type="NCBI Taxonomy" id="3038953"/>
    <lineage>
        <taxon>Bacteria</taxon>
        <taxon>Pseudomonadati</taxon>
        <taxon>Kiritimatiellota</taxon>
        <taxon>Kiritimatiellia</taxon>
        <taxon>Kiritimatiellales</taxon>
        <taxon>Pontiellaceae</taxon>
        <taxon>Pontiella</taxon>
    </lineage>
</organism>
<gene>
    <name evidence="7" type="ORF">P9H32_07750</name>
</gene>
<proteinExistence type="predicted"/>
<sequence length="326" mass="34849">MKFGHIALFSAGLLLAHTVSATEAYLKLTRDGQTVDTGNEFGWVRVKAFGHGMETAVQIGSGSSAGGNPEPMNTELVLSMDSSTAELFDALQQGYLLDLTLQVVTPSAENTATVVTQLEFSGCRFSAIQSRLQHDMEVPDFTVAFSFSQVDWIITRLNSESDEAEGAVQSGYDVIRALPGSFGPVKVPKAFNGIGNSGGNGSSDRDNDGLPNVWETDNGLNPDFAGDAGEDPDGDGFTNAEEYRTGTDPNEKNSYFRLSMSGPGSPFPGEIELSWNSVSGKQYRILAADHLTNDFSVIKTVTASDGSETSFSTNLTAGHFFRVQLP</sequence>
<keyword evidence="4" id="KW-0106">Calcium</keyword>
<dbReference type="InterPro" id="IPR059100">
    <property type="entry name" value="TSP3_bac"/>
</dbReference>
<evidence type="ECO:0000313" key="8">
    <source>
        <dbReference type="Proteomes" id="UP001290861"/>
    </source>
</evidence>
<dbReference type="InterPro" id="IPR036624">
    <property type="entry name" value="Hcp1-lik_sf"/>
</dbReference>
<dbReference type="Pfam" id="PF05638">
    <property type="entry name" value="T6SS_HCP"/>
    <property type="match status" value="1"/>
</dbReference>
<dbReference type="InterPro" id="IPR008514">
    <property type="entry name" value="T6SS_Hcp"/>
</dbReference>